<dbReference type="EMBL" id="KN819335">
    <property type="protein sequence ID" value="KIJ15871.1"/>
    <property type="molecule type" value="Genomic_DNA"/>
</dbReference>
<evidence type="ECO:0000256" key="1">
    <source>
        <dbReference type="ARBA" id="ARBA00022741"/>
    </source>
</evidence>
<dbReference type="GO" id="GO:0005739">
    <property type="term" value="C:mitochondrion"/>
    <property type="evidence" value="ECO:0007669"/>
    <property type="project" value="TreeGrafter"/>
</dbReference>
<organism evidence="5 6">
    <name type="scientific">Paxillus involutus ATCC 200175</name>
    <dbReference type="NCBI Taxonomy" id="664439"/>
    <lineage>
        <taxon>Eukaryota</taxon>
        <taxon>Fungi</taxon>
        <taxon>Dikarya</taxon>
        <taxon>Basidiomycota</taxon>
        <taxon>Agaricomycotina</taxon>
        <taxon>Agaricomycetes</taxon>
        <taxon>Agaricomycetidae</taxon>
        <taxon>Boletales</taxon>
        <taxon>Paxilineae</taxon>
        <taxon>Paxillaceae</taxon>
        <taxon>Paxillus</taxon>
    </lineage>
</organism>
<feature type="compositionally biased region" description="Low complexity" evidence="3">
    <location>
        <begin position="343"/>
        <end position="354"/>
    </location>
</feature>
<dbReference type="PANTHER" id="PTHR45782:SF4">
    <property type="entry name" value="MITOCHONDRIAL RIBOSOME-ASSOCIATED GTPASE 1"/>
    <property type="match status" value="1"/>
</dbReference>
<proteinExistence type="predicted"/>
<name>A0A0C9UA58_PAXIN</name>
<sequence length="449" mass="50051">MLFAIPFPALPTPPSWFPGHMNRFSKQLPALLSRTDVVLELRDARLPLTSINQNLEGAIRKWRAERGRDSTLIAPTPASVPGYGGMICERIVVLNKRDLVPEWGIEPFRKAMASRFPDQIVHFASCNKSRDMKTLSELLVNIAKTNPHAIEMNVLVVGMPNVGKSTLLNSLRNFGIAGRTSKALQTSAQPGHTRTLSTRLKISENPLIYSYDSPGVMLPFLGKGEQGAERGVKLALIAGIKESLYDVEGLVNYLLYRLNILDPVSPAYLKVLPPGSQPTTDVDDFLDQMASRLGMRLRGGDVDTSRAARWFVDWWRKEGGLISASAPKSLVFAADGPQERQQPHQQQHQYQHQPQHQHQHQHQQHAGPPTLRRGWGFDFEWTADPTNVDSSTVEQKMGKCIDACVRTAEEHEQAGGGISQTQEKKRAWQEKLAKRAAKNKAKFIGRKGI</sequence>
<keyword evidence="1" id="KW-0547">Nucleotide-binding</keyword>
<accession>A0A0C9UA58</accession>
<evidence type="ECO:0000313" key="6">
    <source>
        <dbReference type="Proteomes" id="UP000053647"/>
    </source>
</evidence>
<dbReference type="Pfam" id="PF01926">
    <property type="entry name" value="MMR_HSR1"/>
    <property type="match status" value="1"/>
</dbReference>
<dbReference type="AlphaFoldDB" id="A0A0C9UA58"/>
<dbReference type="GO" id="GO:0005525">
    <property type="term" value="F:GTP binding"/>
    <property type="evidence" value="ECO:0007669"/>
    <property type="project" value="UniProtKB-KW"/>
</dbReference>
<feature type="region of interest" description="Disordered" evidence="3">
    <location>
        <begin position="335"/>
        <end position="374"/>
    </location>
</feature>
<dbReference type="Proteomes" id="UP000053647">
    <property type="component" value="Unassembled WGS sequence"/>
</dbReference>
<dbReference type="Gene3D" id="1.10.1580.10">
    <property type="match status" value="1"/>
</dbReference>
<reference evidence="5 6" key="1">
    <citation type="submission" date="2014-06" db="EMBL/GenBank/DDBJ databases">
        <authorList>
            <consortium name="DOE Joint Genome Institute"/>
            <person name="Kuo A."/>
            <person name="Kohler A."/>
            <person name="Nagy L.G."/>
            <person name="Floudas D."/>
            <person name="Copeland A."/>
            <person name="Barry K.W."/>
            <person name="Cichocki N."/>
            <person name="Veneault-Fourrey C."/>
            <person name="LaButti K."/>
            <person name="Lindquist E.A."/>
            <person name="Lipzen A."/>
            <person name="Lundell T."/>
            <person name="Morin E."/>
            <person name="Murat C."/>
            <person name="Sun H."/>
            <person name="Tunlid A."/>
            <person name="Henrissat B."/>
            <person name="Grigoriev I.V."/>
            <person name="Hibbett D.S."/>
            <person name="Martin F."/>
            <person name="Nordberg H.P."/>
            <person name="Cantor M.N."/>
            <person name="Hua S.X."/>
        </authorList>
    </citation>
    <scope>NUCLEOTIDE SEQUENCE [LARGE SCALE GENOMIC DNA]</scope>
    <source>
        <strain evidence="5 6">ATCC 200175</strain>
    </source>
</reference>
<evidence type="ECO:0000256" key="2">
    <source>
        <dbReference type="ARBA" id="ARBA00023134"/>
    </source>
</evidence>
<keyword evidence="6" id="KW-1185">Reference proteome</keyword>
<gene>
    <name evidence="5" type="ORF">PAXINDRAFT_168858</name>
</gene>
<dbReference type="InterPro" id="IPR006073">
    <property type="entry name" value="GTP-bd"/>
</dbReference>
<evidence type="ECO:0000259" key="4">
    <source>
        <dbReference type="Pfam" id="PF01926"/>
    </source>
</evidence>
<keyword evidence="2" id="KW-0342">GTP-binding</keyword>
<evidence type="ECO:0000313" key="5">
    <source>
        <dbReference type="EMBL" id="KIJ15871.1"/>
    </source>
</evidence>
<reference evidence="6" key="2">
    <citation type="submission" date="2015-01" db="EMBL/GenBank/DDBJ databases">
        <title>Evolutionary Origins and Diversification of the Mycorrhizal Mutualists.</title>
        <authorList>
            <consortium name="DOE Joint Genome Institute"/>
            <consortium name="Mycorrhizal Genomics Consortium"/>
            <person name="Kohler A."/>
            <person name="Kuo A."/>
            <person name="Nagy L.G."/>
            <person name="Floudas D."/>
            <person name="Copeland A."/>
            <person name="Barry K.W."/>
            <person name="Cichocki N."/>
            <person name="Veneault-Fourrey C."/>
            <person name="LaButti K."/>
            <person name="Lindquist E.A."/>
            <person name="Lipzen A."/>
            <person name="Lundell T."/>
            <person name="Morin E."/>
            <person name="Murat C."/>
            <person name="Riley R."/>
            <person name="Ohm R."/>
            <person name="Sun H."/>
            <person name="Tunlid A."/>
            <person name="Henrissat B."/>
            <person name="Grigoriev I.V."/>
            <person name="Hibbett D.S."/>
            <person name="Martin F."/>
        </authorList>
    </citation>
    <scope>NUCLEOTIDE SEQUENCE [LARGE SCALE GENOMIC DNA]</scope>
    <source>
        <strain evidence="6">ATCC 200175</strain>
    </source>
</reference>
<dbReference type="InterPro" id="IPR027417">
    <property type="entry name" value="P-loop_NTPase"/>
</dbReference>
<dbReference type="GO" id="GO:0032543">
    <property type="term" value="P:mitochondrial translation"/>
    <property type="evidence" value="ECO:0007669"/>
    <property type="project" value="TreeGrafter"/>
</dbReference>
<dbReference type="SUPFAM" id="SSF52540">
    <property type="entry name" value="P-loop containing nucleoside triphosphate hydrolases"/>
    <property type="match status" value="2"/>
</dbReference>
<dbReference type="OrthoDB" id="269151at2759"/>
<evidence type="ECO:0000256" key="3">
    <source>
        <dbReference type="SAM" id="MobiDB-lite"/>
    </source>
</evidence>
<feature type="domain" description="G" evidence="4">
    <location>
        <begin position="154"/>
        <end position="233"/>
    </location>
</feature>
<dbReference type="InterPro" id="IPR023179">
    <property type="entry name" value="GTP-bd_ortho_bundle_sf"/>
</dbReference>
<dbReference type="HOGENOM" id="CLU_011106_0_4_1"/>
<dbReference type="PANTHER" id="PTHR45782">
    <property type="entry name" value="MITOCHONDRIAL RIBOSOME-ASSOCIATED GTPASE 1"/>
    <property type="match status" value="1"/>
</dbReference>
<dbReference type="Gene3D" id="3.40.50.300">
    <property type="entry name" value="P-loop containing nucleotide triphosphate hydrolases"/>
    <property type="match status" value="1"/>
</dbReference>
<protein>
    <recommendedName>
        <fullName evidence="4">G domain-containing protein</fullName>
    </recommendedName>
</protein>
<dbReference type="GO" id="GO:0003924">
    <property type="term" value="F:GTPase activity"/>
    <property type="evidence" value="ECO:0007669"/>
    <property type="project" value="TreeGrafter"/>
</dbReference>